<dbReference type="Pfam" id="PF00240">
    <property type="entry name" value="ubiquitin"/>
    <property type="match status" value="1"/>
</dbReference>
<comment type="caution">
    <text evidence="3">The sequence shown here is derived from an EMBL/GenBank/DDBJ whole genome shotgun (WGS) entry which is preliminary data.</text>
</comment>
<feature type="region of interest" description="Disordered" evidence="1">
    <location>
        <begin position="275"/>
        <end position="294"/>
    </location>
</feature>
<dbReference type="EMBL" id="CAUYUJ010014704">
    <property type="protein sequence ID" value="CAK0844946.1"/>
    <property type="molecule type" value="Genomic_DNA"/>
</dbReference>
<evidence type="ECO:0000313" key="3">
    <source>
        <dbReference type="EMBL" id="CAK0844946.1"/>
    </source>
</evidence>
<dbReference type="PANTHER" id="PTHR10677">
    <property type="entry name" value="UBIQUILIN"/>
    <property type="match status" value="1"/>
</dbReference>
<reference evidence="3" key="1">
    <citation type="submission" date="2023-10" db="EMBL/GenBank/DDBJ databases">
        <authorList>
            <person name="Chen Y."/>
            <person name="Shah S."/>
            <person name="Dougan E. K."/>
            <person name="Thang M."/>
            <person name="Chan C."/>
        </authorList>
    </citation>
    <scope>NUCLEOTIDE SEQUENCE [LARGE SCALE GENOMIC DNA]</scope>
</reference>
<dbReference type="SUPFAM" id="SSF54236">
    <property type="entry name" value="Ubiquitin-like"/>
    <property type="match status" value="2"/>
</dbReference>
<name>A0ABN9TGG6_9DINO</name>
<feature type="compositionally biased region" description="Low complexity" evidence="1">
    <location>
        <begin position="195"/>
        <end position="206"/>
    </location>
</feature>
<evidence type="ECO:0000259" key="2">
    <source>
        <dbReference type="PROSITE" id="PS50053"/>
    </source>
</evidence>
<dbReference type="SMART" id="SM00213">
    <property type="entry name" value="UBQ"/>
    <property type="match status" value="2"/>
</dbReference>
<dbReference type="Gene3D" id="3.10.20.90">
    <property type="entry name" value="Phosphatidylinositol 3-kinase Catalytic Subunit, Chain A, domain 1"/>
    <property type="match status" value="2"/>
</dbReference>
<protein>
    <recommendedName>
        <fullName evidence="2">Ubiquitin-like domain-containing protein</fullName>
    </recommendedName>
</protein>
<feature type="region of interest" description="Disordered" evidence="1">
    <location>
        <begin position="328"/>
        <end position="382"/>
    </location>
</feature>
<dbReference type="PROSITE" id="PS50053">
    <property type="entry name" value="UBIQUITIN_2"/>
    <property type="match status" value="2"/>
</dbReference>
<feature type="region of interest" description="Disordered" evidence="1">
    <location>
        <begin position="175"/>
        <end position="206"/>
    </location>
</feature>
<dbReference type="InterPro" id="IPR015496">
    <property type="entry name" value="Ubiquilin"/>
</dbReference>
<keyword evidence="4" id="KW-1185">Reference proteome</keyword>
<dbReference type="InterPro" id="IPR029071">
    <property type="entry name" value="Ubiquitin-like_domsf"/>
</dbReference>
<accession>A0ABN9TGG6</accession>
<feature type="domain" description="Ubiquitin-like" evidence="2">
    <location>
        <begin position="100"/>
        <end position="173"/>
    </location>
</feature>
<feature type="compositionally biased region" description="Basic and acidic residues" evidence="1">
    <location>
        <begin position="331"/>
        <end position="343"/>
    </location>
</feature>
<dbReference type="Proteomes" id="UP001189429">
    <property type="component" value="Unassembled WGS sequence"/>
</dbReference>
<evidence type="ECO:0000313" key="4">
    <source>
        <dbReference type="Proteomes" id="UP001189429"/>
    </source>
</evidence>
<proteinExistence type="predicted"/>
<dbReference type="PANTHER" id="PTHR10677:SF3">
    <property type="entry name" value="FI07626P-RELATED"/>
    <property type="match status" value="1"/>
</dbReference>
<evidence type="ECO:0000256" key="1">
    <source>
        <dbReference type="SAM" id="MobiDB-lite"/>
    </source>
</evidence>
<sequence length="382" mass="39792">MKLRVKPVGAPEFEVDVDPSATVADFKIEATAGCSIDPDSMQVLHRGRVLKDDDTLAASGVGGREALVVAQARAPPRNSTGGGVDAELAPAAPRPAAGAWQLRVRGPGGVDAVLQGIGPDSTVADAQLAAAALCGLPAEQARLLCRARLLKDEGATLLGSGVADGDTLHVARKAAPPQSALTGLPAPPRPDAREAQGAAGAPMPAAWGAGPATLQGLLAGEERAVDAELLQALARQMQAPPRAEPQVPLEVRIGREVRAMEREVRLLVAEQHRREAEEAAGGVGPARPLPEQGEEDAELLDEIARQMAEARARGAPVPNARQFVARGLQRAQERRQRQERLLREAQGFDPDLEDALAAAEQTAAAAARAPRRLGRGDAPAPQ</sequence>
<feature type="compositionally biased region" description="Low complexity" evidence="1">
    <location>
        <begin position="344"/>
        <end position="368"/>
    </location>
</feature>
<gene>
    <name evidence="3" type="ORF">PCOR1329_LOCUS38893</name>
</gene>
<feature type="domain" description="Ubiquitin-like" evidence="2">
    <location>
        <begin position="1"/>
        <end position="69"/>
    </location>
</feature>
<dbReference type="InterPro" id="IPR000626">
    <property type="entry name" value="Ubiquitin-like_dom"/>
</dbReference>
<organism evidence="3 4">
    <name type="scientific">Prorocentrum cordatum</name>
    <dbReference type="NCBI Taxonomy" id="2364126"/>
    <lineage>
        <taxon>Eukaryota</taxon>
        <taxon>Sar</taxon>
        <taxon>Alveolata</taxon>
        <taxon>Dinophyceae</taxon>
        <taxon>Prorocentrales</taxon>
        <taxon>Prorocentraceae</taxon>
        <taxon>Prorocentrum</taxon>
    </lineage>
</organism>